<protein>
    <submittedName>
        <fullName evidence="2">Het domain protein</fullName>
    </submittedName>
</protein>
<dbReference type="PANTHER" id="PTHR24148:SF81">
    <property type="entry name" value="HETEROKARYON INCOMPATIBILITY DOMAIN-CONTAINING PROTEIN"/>
    <property type="match status" value="1"/>
</dbReference>
<dbReference type="InterPro" id="IPR010730">
    <property type="entry name" value="HET"/>
</dbReference>
<comment type="caution">
    <text evidence="2">The sequence shown here is derived from an EMBL/GenBank/DDBJ whole genome shotgun (WGS) entry which is preliminary data.</text>
</comment>
<sequence length="245" mass="27908">MILNGHRFSIGKDLGHALVFLRNQKRPLRLRVDAIYINQQDLPGSNSQLQIMQHIYLRAKSVLVWLGQDFQVDSGIFGFLPKHQTQPPADNDEEGSHPIQGPIFPTTFGYRQRLWIIQEIVHAYQLVVCFGSSTRLDWETFMRVVMKHETCQDGPGRLYRLRMEVAAGSSTLQALLFKHGDAVCAEPRDKIYGLKGLAADADDLPMDYRKPFMKIWRDVIMFVNKKKTLAETDIMSFGALAMVSA</sequence>
<organism evidence="2 3">
    <name type="scientific">Apiospora kogelbergensis</name>
    <dbReference type="NCBI Taxonomy" id="1337665"/>
    <lineage>
        <taxon>Eukaryota</taxon>
        <taxon>Fungi</taxon>
        <taxon>Dikarya</taxon>
        <taxon>Ascomycota</taxon>
        <taxon>Pezizomycotina</taxon>
        <taxon>Sordariomycetes</taxon>
        <taxon>Xylariomycetidae</taxon>
        <taxon>Amphisphaeriales</taxon>
        <taxon>Apiosporaceae</taxon>
        <taxon>Apiospora</taxon>
    </lineage>
</organism>
<keyword evidence="3" id="KW-1185">Reference proteome</keyword>
<evidence type="ECO:0000313" key="2">
    <source>
        <dbReference type="EMBL" id="KAK8092594.1"/>
    </source>
</evidence>
<accession>A0AAW0QDX6</accession>
<evidence type="ECO:0000313" key="3">
    <source>
        <dbReference type="Proteomes" id="UP001392437"/>
    </source>
</evidence>
<feature type="domain" description="Heterokaryon incompatibility" evidence="1">
    <location>
        <begin position="3"/>
        <end position="119"/>
    </location>
</feature>
<dbReference type="InterPro" id="IPR052895">
    <property type="entry name" value="HetReg/Transcr_Mod"/>
</dbReference>
<dbReference type="EMBL" id="JAQQWP010000013">
    <property type="protein sequence ID" value="KAK8092594.1"/>
    <property type="molecule type" value="Genomic_DNA"/>
</dbReference>
<proteinExistence type="predicted"/>
<name>A0AAW0QDX6_9PEZI</name>
<dbReference type="Proteomes" id="UP001392437">
    <property type="component" value="Unassembled WGS sequence"/>
</dbReference>
<dbReference type="PANTHER" id="PTHR24148">
    <property type="entry name" value="ANKYRIN REPEAT DOMAIN-CONTAINING PROTEIN 39 HOMOLOG-RELATED"/>
    <property type="match status" value="1"/>
</dbReference>
<gene>
    <name evidence="2" type="ORF">PG999_014793</name>
</gene>
<reference evidence="2 3" key="1">
    <citation type="submission" date="2023-01" db="EMBL/GenBank/DDBJ databases">
        <title>Analysis of 21 Apiospora genomes using comparative genomics revels a genus with tremendous synthesis potential of carbohydrate active enzymes and secondary metabolites.</title>
        <authorList>
            <person name="Sorensen T."/>
        </authorList>
    </citation>
    <scope>NUCLEOTIDE SEQUENCE [LARGE SCALE GENOMIC DNA]</scope>
    <source>
        <strain evidence="2 3">CBS 117206</strain>
    </source>
</reference>
<evidence type="ECO:0000259" key="1">
    <source>
        <dbReference type="Pfam" id="PF06985"/>
    </source>
</evidence>
<dbReference type="AlphaFoldDB" id="A0AAW0QDX6"/>
<dbReference type="Pfam" id="PF06985">
    <property type="entry name" value="HET"/>
    <property type="match status" value="1"/>
</dbReference>